<dbReference type="EMBL" id="RKQZ01000001">
    <property type="protein sequence ID" value="RPF20912.1"/>
    <property type="molecule type" value="Genomic_DNA"/>
</dbReference>
<dbReference type="Proteomes" id="UP000280501">
    <property type="component" value="Unassembled WGS sequence"/>
</dbReference>
<comment type="caution">
    <text evidence="2">The sequence shown here is derived from an EMBL/GenBank/DDBJ whole genome shotgun (WGS) entry which is preliminary data.</text>
</comment>
<dbReference type="Gene3D" id="1.25.40.10">
    <property type="entry name" value="Tetratricopeptide repeat domain"/>
    <property type="match status" value="1"/>
</dbReference>
<dbReference type="RefSeq" id="WP_123814015.1">
    <property type="nucleotide sequence ID" value="NZ_RKQZ01000001.1"/>
</dbReference>
<organism evidence="2 3">
    <name type="scientific">Myceligenerans xiligouense</name>
    <dbReference type="NCBI Taxonomy" id="253184"/>
    <lineage>
        <taxon>Bacteria</taxon>
        <taxon>Bacillati</taxon>
        <taxon>Actinomycetota</taxon>
        <taxon>Actinomycetes</taxon>
        <taxon>Micrococcales</taxon>
        <taxon>Promicromonosporaceae</taxon>
        <taxon>Myceligenerans</taxon>
    </lineage>
</organism>
<protein>
    <submittedName>
        <fullName evidence="2">CHAT domain-containing protein</fullName>
    </submittedName>
</protein>
<gene>
    <name evidence="2" type="ORF">EDD34_1519</name>
</gene>
<feature type="domain" description="CHAT" evidence="1">
    <location>
        <begin position="688"/>
        <end position="924"/>
    </location>
</feature>
<dbReference type="OrthoDB" id="3647681at2"/>
<evidence type="ECO:0000313" key="3">
    <source>
        <dbReference type="Proteomes" id="UP000280501"/>
    </source>
</evidence>
<sequence>MRYPGLAPAGSGPPGSGWALAGSDVAAAERALRRPTTGAGAVRLAEVLRRRARLAEALRVLDAARAAGTDRPLLCLAEGNVRWNDGDLPRAVAAFRAADEAWAAVGDRDGRLAAQLGIARCERMTVGRRGGRAALDVAQRTAVDVGDVDLLADLRRERAAWALLAGEHDAALSLAQAAAETHRSTGDRYLAGLADILVARAWHAGGDEDRAIGLLHEARARGVEIGSYDLEQLSVIYLGNFLQRAAAPDSPRWHAAETMLREEIDRATDPITRAEMLLPLAHLHLAAGEFDRAQAELDEYLRLYTLVGGNRISTGNFYKARARLELARGGGSGAMRMVRRTPRLIAALRDTRRNLRRAALAYRDAGLEPGRRSIEWHLGVLDLMAAGKPPTSHVTAAGNRFDAALRRLVVGEALRASQRWADARTAYAAAEADAVACGSTVMAVAATACRAEVAVAAGDTGGALDAIRSMLRHTEAIRAAVAVGPARGNIGAVVRSHYERAAVLAARLGDADLVLELVERLRTERLAGLLRSGTQQLPEEVRDLLARIDDTNTALLNASAGVRPGRSAPEIEDLAALTPEALAARSESLYAELGRRTSELFAVAAGAVPVDWDAVATLRQDILALVTVPDGDGEVVITVWRSADGDGAVTVTEVDDTLASLRDTLVRPDSAGLLRRVDLMSSDLEPIRRLLPSAFTAAATRAATPIDLVIIPTAWLWAVPFAGVPLSEDGSVVLVEAADLVLAPSLRFFVEATTRTRPDTVGGLGAVSWRAPDAGISAPEIDALRHHAGTTVQLRRPEDVRETFVRGGSRYRTAVLAAHGNREPGLAQAVVDGNRPVLSASDYLDGDRFPPRFLSVASCHSGYPRGEDPHEPLGLALAALTAGVEQVVSSTFEMDAYEGPATDTLRQVYTELARDGDVPAVLCRILREGLRARSFAGEPLYRWAVLSVIGTHPWPSA</sequence>
<dbReference type="SUPFAM" id="SSF48452">
    <property type="entry name" value="TPR-like"/>
    <property type="match status" value="1"/>
</dbReference>
<accession>A0A3N4Z6J8</accession>
<dbReference type="InterPro" id="IPR011990">
    <property type="entry name" value="TPR-like_helical_dom_sf"/>
</dbReference>
<reference evidence="2 3" key="1">
    <citation type="submission" date="2018-11" db="EMBL/GenBank/DDBJ databases">
        <title>Sequencing the genomes of 1000 actinobacteria strains.</title>
        <authorList>
            <person name="Klenk H.-P."/>
        </authorList>
    </citation>
    <scope>NUCLEOTIDE SEQUENCE [LARGE SCALE GENOMIC DNA]</scope>
    <source>
        <strain evidence="2 3">DSM 15700</strain>
    </source>
</reference>
<evidence type="ECO:0000259" key="1">
    <source>
        <dbReference type="Pfam" id="PF12770"/>
    </source>
</evidence>
<dbReference type="AlphaFoldDB" id="A0A3N4Z6J8"/>
<proteinExistence type="predicted"/>
<name>A0A3N4Z6J8_9MICO</name>
<dbReference type="Pfam" id="PF12770">
    <property type="entry name" value="CHAT"/>
    <property type="match status" value="1"/>
</dbReference>
<dbReference type="InterPro" id="IPR024983">
    <property type="entry name" value="CHAT_dom"/>
</dbReference>
<evidence type="ECO:0000313" key="2">
    <source>
        <dbReference type="EMBL" id="RPF20912.1"/>
    </source>
</evidence>
<keyword evidence="3" id="KW-1185">Reference proteome</keyword>